<organism evidence="1 2">
    <name type="scientific">Thermaurantimonas aggregans</name>
    <dbReference type="NCBI Taxonomy" id="2173829"/>
    <lineage>
        <taxon>Bacteria</taxon>
        <taxon>Pseudomonadati</taxon>
        <taxon>Bacteroidota</taxon>
        <taxon>Flavobacteriia</taxon>
        <taxon>Flavobacteriales</taxon>
        <taxon>Schleiferiaceae</taxon>
        <taxon>Thermaurantimonas</taxon>
    </lineage>
</organism>
<dbReference type="AlphaFoldDB" id="A0A401XIH3"/>
<proteinExistence type="predicted"/>
<name>A0A401XIH3_9FLAO</name>
<keyword evidence="2" id="KW-1185">Reference proteome</keyword>
<protein>
    <submittedName>
        <fullName evidence="1">Uncharacterized protein</fullName>
    </submittedName>
</protein>
<evidence type="ECO:0000313" key="2">
    <source>
        <dbReference type="Proteomes" id="UP000286715"/>
    </source>
</evidence>
<evidence type="ECO:0000313" key="1">
    <source>
        <dbReference type="EMBL" id="GCD76793.1"/>
    </source>
</evidence>
<gene>
    <name evidence="1" type="ORF">JCM31826_02750</name>
</gene>
<accession>A0A401XIH3</accession>
<sequence length="49" mass="6060">MEFRLGYEVERTRLWIEKQCFVKIQKEIKKENKNFSYIESVDFTLSKVQ</sequence>
<reference evidence="1 2" key="1">
    <citation type="submission" date="2018-11" db="EMBL/GenBank/DDBJ databases">
        <title>Schleiferia aggregans sp. nov., a moderately thermophilic heterotrophic bacterium isolated from microbial mats at a terrestrial hot spring.</title>
        <authorList>
            <person name="Iino T."/>
            <person name="Ohkuma M."/>
            <person name="Haruta S."/>
        </authorList>
    </citation>
    <scope>NUCLEOTIDE SEQUENCE [LARGE SCALE GENOMIC DNA]</scope>
    <source>
        <strain evidence="1 2">LA</strain>
    </source>
</reference>
<comment type="caution">
    <text evidence="1">The sequence shown here is derived from an EMBL/GenBank/DDBJ whole genome shotgun (WGS) entry which is preliminary data.</text>
</comment>
<dbReference type="Proteomes" id="UP000286715">
    <property type="component" value="Unassembled WGS sequence"/>
</dbReference>
<dbReference type="EMBL" id="BHZE01000002">
    <property type="protein sequence ID" value="GCD76793.1"/>
    <property type="molecule type" value="Genomic_DNA"/>
</dbReference>